<dbReference type="GO" id="GO:0003700">
    <property type="term" value="F:DNA-binding transcription factor activity"/>
    <property type="evidence" value="ECO:0007669"/>
    <property type="project" value="TreeGrafter"/>
</dbReference>
<dbReference type="InterPro" id="IPR014757">
    <property type="entry name" value="Tscrpt_reg_IclR_C"/>
</dbReference>
<dbReference type="InterPro" id="IPR005471">
    <property type="entry name" value="Tscrpt_reg_IclR_N"/>
</dbReference>
<dbReference type="PANTHER" id="PTHR30136">
    <property type="entry name" value="HELIX-TURN-HELIX TRANSCRIPTIONAL REGULATOR, ICLR FAMILY"/>
    <property type="match status" value="1"/>
</dbReference>
<reference evidence="8" key="1">
    <citation type="submission" date="2017-03" db="EMBL/GenBank/DDBJ databases">
        <authorList>
            <person name="Lund M.B."/>
        </authorList>
    </citation>
    <scope>NUCLEOTIDE SEQUENCE [LARGE SCALE GENOMIC DNA]</scope>
</reference>
<organism evidence="7 8">
    <name type="scientific">Candidatus Lumbricidiphila eiseniae</name>
    <dbReference type="NCBI Taxonomy" id="1969409"/>
    <lineage>
        <taxon>Bacteria</taxon>
        <taxon>Bacillati</taxon>
        <taxon>Actinomycetota</taxon>
        <taxon>Actinomycetes</taxon>
        <taxon>Micrococcales</taxon>
        <taxon>Microbacteriaceae</taxon>
        <taxon>Candidatus Lumbricidiphila</taxon>
    </lineage>
</organism>
<dbReference type="Proteomes" id="UP000219994">
    <property type="component" value="Unassembled WGS sequence"/>
</dbReference>
<comment type="caution">
    <text evidence="7">The sequence shown here is derived from an EMBL/GenBank/DDBJ whole genome shotgun (WGS) entry which is preliminary data.</text>
</comment>
<proteinExistence type="predicted"/>
<dbReference type="EMBL" id="NAEP01000036">
    <property type="protein sequence ID" value="PDQ35331.1"/>
    <property type="molecule type" value="Genomic_DNA"/>
</dbReference>
<evidence type="ECO:0000259" key="5">
    <source>
        <dbReference type="PROSITE" id="PS51077"/>
    </source>
</evidence>
<evidence type="ECO:0000256" key="3">
    <source>
        <dbReference type="ARBA" id="ARBA00023163"/>
    </source>
</evidence>
<evidence type="ECO:0000256" key="4">
    <source>
        <dbReference type="SAM" id="MobiDB-lite"/>
    </source>
</evidence>
<gene>
    <name evidence="7" type="ORF">B5766_06965</name>
</gene>
<keyword evidence="1" id="KW-0805">Transcription regulation</keyword>
<dbReference type="Pfam" id="PF01614">
    <property type="entry name" value="IclR_C"/>
    <property type="match status" value="1"/>
</dbReference>
<sequence>MQLPLNDHELPLSGSAKVSYMSRILDVLELVALSTDDQLTLTDISNRLEVPLSTTSRLLSQLEGWGFLLDKGNGRYLPGGRLARMSLAVTGQLHSSHRLLESTKTLSAATGESVTGGLIVGDTLLIVARTESEHPVRVVNRVGEVISPTRTALGKAVLSRVPHSLQVKLLKATGISDPDSELKTLSAELADARENDYAVDEETFAPGLRCRAAAILGVDGGAIGGISIGGPTARYTKETALRTIPLLLRETRELSANLAHTREEQRVSGRHGKKGESSHARQTI</sequence>
<dbReference type="PROSITE" id="PS51078">
    <property type="entry name" value="ICLR_ED"/>
    <property type="match status" value="1"/>
</dbReference>
<dbReference type="InterPro" id="IPR050707">
    <property type="entry name" value="HTH_MetabolicPath_Reg"/>
</dbReference>
<feature type="region of interest" description="Disordered" evidence="4">
    <location>
        <begin position="258"/>
        <end position="284"/>
    </location>
</feature>
<evidence type="ECO:0000259" key="6">
    <source>
        <dbReference type="PROSITE" id="PS51078"/>
    </source>
</evidence>
<dbReference type="PROSITE" id="PS51077">
    <property type="entry name" value="HTH_ICLR"/>
    <property type="match status" value="1"/>
</dbReference>
<dbReference type="InterPro" id="IPR036388">
    <property type="entry name" value="WH-like_DNA-bd_sf"/>
</dbReference>
<dbReference type="Gene3D" id="1.10.10.10">
    <property type="entry name" value="Winged helix-like DNA-binding domain superfamily/Winged helix DNA-binding domain"/>
    <property type="match status" value="1"/>
</dbReference>
<evidence type="ECO:0008006" key="9">
    <source>
        <dbReference type="Google" id="ProtNLM"/>
    </source>
</evidence>
<dbReference type="GO" id="GO:0003677">
    <property type="term" value="F:DNA binding"/>
    <property type="evidence" value="ECO:0007669"/>
    <property type="project" value="UniProtKB-KW"/>
</dbReference>
<dbReference type="GO" id="GO:0045892">
    <property type="term" value="P:negative regulation of DNA-templated transcription"/>
    <property type="evidence" value="ECO:0007669"/>
    <property type="project" value="TreeGrafter"/>
</dbReference>
<evidence type="ECO:0000256" key="1">
    <source>
        <dbReference type="ARBA" id="ARBA00023015"/>
    </source>
</evidence>
<dbReference type="Gene3D" id="3.30.450.40">
    <property type="match status" value="1"/>
</dbReference>
<dbReference type="SUPFAM" id="SSF55781">
    <property type="entry name" value="GAF domain-like"/>
    <property type="match status" value="1"/>
</dbReference>
<protein>
    <recommendedName>
        <fullName evidence="9">IclR family transcriptional regulator</fullName>
    </recommendedName>
</protein>
<feature type="domain" description="HTH iclR-type" evidence="5">
    <location>
        <begin position="18"/>
        <end position="80"/>
    </location>
</feature>
<dbReference type="Pfam" id="PF09339">
    <property type="entry name" value="HTH_IclR"/>
    <property type="match status" value="1"/>
</dbReference>
<keyword evidence="3" id="KW-0804">Transcription</keyword>
<evidence type="ECO:0000313" key="8">
    <source>
        <dbReference type="Proteomes" id="UP000219994"/>
    </source>
</evidence>
<keyword evidence="2" id="KW-0238">DNA-binding</keyword>
<evidence type="ECO:0000313" key="7">
    <source>
        <dbReference type="EMBL" id="PDQ35331.1"/>
    </source>
</evidence>
<dbReference type="InterPro" id="IPR029016">
    <property type="entry name" value="GAF-like_dom_sf"/>
</dbReference>
<dbReference type="AlphaFoldDB" id="A0A2A6FRV6"/>
<evidence type="ECO:0000256" key="2">
    <source>
        <dbReference type="ARBA" id="ARBA00023125"/>
    </source>
</evidence>
<feature type="compositionally biased region" description="Basic and acidic residues" evidence="4">
    <location>
        <begin position="274"/>
        <end position="284"/>
    </location>
</feature>
<feature type="domain" description="IclR-ED" evidence="6">
    <location>
        <begin position="81"/>
        <end position="260"/>
    </location>
</feature>
<dbReference type="PANTHER" id="PTHR30136:SF24">
    <property type="entry name" value="HTH-TYPE TRANSCRIPTIONAL REPRESSOR ALLR"/>
    <property type="match status" value="1"/>
</dbReference>
<name>A0A2A6FRV6_9MICO</name>
<dbReference type="InterPro" id="IPR036390">
    <property type="entry name" value="WH_DNA-bd_sf"/>
</dbReference>
<accession>A0A2A6FRV6</accession>
<dbReference type="SUPFAM" id="SSF46785">
    <property type="entry name" value="Winged helix' DNA-binding domain"/>
    <property type="match status" value="1"/>
</dbReference>